<keyword evidence="2" id="KW-1185">Reference proteome</keyword>
<name>A0A4Y2VFW6_ARAVE</name>
<dbReference type="Proteomes" id="UP000499080">
    <property type="component" value="Unassembled WGS sequence"/>
</dbReference>
<proteinExistence type="predicted"/>
<dbReference type="AlphaFoldDB" id="A0A4Y2VFW6"/>
<dbReference type="EMBL" id="BGPR01045694">
    <property type="protein sequence ID" value="GBO22617.1"/>
    <property type="molecule type" value="Genomic_DNA"/>
</dbReference>
<gene>
    <name evidence="1" type="ORF">AVEN_141522_1</name>
</gene>
<accession>A0A4Y2VFW6</accession>
<evidence type="ECO:0000313" key="2">
    <source>
        <dbReference type="Proteomes" id="UP000499080"/>
    </source>
</evidence>
<organism evidence="1 2">
    <name type="scientific">Araneus ventricosus</name>
    <name type="common">Orbweaver spider</name>
    <name type="synonym">Epeira ventricosa</name>
    <dbReference type="NCBI Taxonomy" id="182803"/>
    <lineage>
        <taxon>Eukaryota</taxon>
        <taxon>Metazoa</taxon>
        <taxon>Ecdysozoa</taxon>
        <taxon>Arthropoda</taxon>
        <taxon>Chelicerata</taxon>
        <taxon>Arachnida</taxon>
        <taxon>Araneae</taxon>
        <taxon>Araneomorphae</taxon>
        <taxon>Entelegynae</taxon>
        <taxon>Araneoidea</taxon>
        <taxon>Araneidae</taxon>
        <taxon>Araneus</taxon>
    </lineage>
</organism>
<protein>
    <submittedName>
        <fullName evidence="1">Uncharacterized protein</fullName>
    </submittedName>
</protein>
<comment type="caution">
    <text evidence="1">The sequence shown here is derived from an EMBL/GenBank/DDBJ whole genome shotgun (WGS) entry which is preliminary data.</text>
</comment>
<reference evidence="1 2" key="1">
    <citation type="journal article" date="2019" name="Sci. Rep.">
        <title>Orb-weaving spider Araneus ventricosus genome elucidates the spidroin gene catalogue.</title>
        <authorList>
            <person name="Kono N."/>
            <person name="Nakamura H."/>
            <person name="Ohtoshi R."/>
            <person name="Moran D.A.P."/>
            <person name="Shinohara A."/>
            <person name="Yoshida Y."/>
            <person name="Fujiwara M."/>
            <person name="Mori M."/>
            <person name="Tomita M."/>
            <person name="Arakawa K."/>
        </authorList>
    </citation>
    <scope>NUCLEOTIDE SEQUENCE [LARGE SCALE GENOMIC DNA]</scope>
</reference>
<evidence type="ECO:0000313" key="1">
    <source>
        <dbReference type="EMBL" id="GBO22617.1"/>
    </source>
</evidence>
<sequence>MYTKTETWAAQTFKKFDFEEELADITLFEEGETQWISEESPERTTKAVFSLLGDDGLKRGRFHLQRNGWRDEDAGWTVEEVWLV</sequence>